<dbReference type="STRING" id="6205.A0A0R3WT24"/>
<reference evidence="3" key="1">
    <citation type="submission" date="2017-02" db="UniProtKB">
        <authorList>
            <consortium name="WormBaseParasite"/>
        </authorList>
    </citation>
    <scope>IDENTIFICATION</scope>
</reference>
<accession>A0A0R3WT24</accession>
<dbReference type="InterPro" id="IPR058541">
    <property type="entry name" value="Ig_TPPC8_1st"/>
</dbReference>
<dbReference type="Pfam" id="PF24545">
    <property type="entry name" value="Ig_TPPC8_1st"/>
    <property type="match status" value="1"/>
</dbReference>
<feature type="domain" description="TPPC8 first Ig-like" evidence="1">
    <location>
        <begin position="2"/>
        <end position="104"/>
    </location>
</feature>
<dbReference type="Pfam" id="PF24546">
    <property type="entry name" value="Ig_TPPC8_3rd"/>
    <property type="match status" value="1"/>
</dbReference>
<evidence type="ECO:0000259" key="1">
    <source>
        <dbReference type="Pfam" id="PF24545"/>
    </source>
</evidence>
<organism evidence="3">
    <name type="scientific">Hydatigena taeniaeformis</name>
    <name type="common">Feline tapeworm</name>
    <name type="synonym">Taenia taeniaeformis</name>
    <dbReference type="NCBI Taxonomy" id="6205"/>
    <lineage>
        <taxon>Eukaryota</taxon>
        <taxon>Metazoa</taxon>
        <taxon>Spiralia</taxon>
        <taxon>Lophotrochozoa</taxon>
        <taxon>Platyhelminthes</taxon>
        <taxon>Cestoda</taxon>
        <taxon>Eucestoda</taxon>
        <taxon>Cyclophyllidea</taxon>
        <taxon>Taeniidae</taxon>
        <taxon>Hydatigera</taxon>
    </lineage>
</organism>
<evidence type="ECO:0000313" key="3">
    <source>
        <dbReference type="WBParaSite" id="TTAC_0000391401-mRNA-1"/>
    </source>
</evidence>
<dbReference type="PANTHER" id="PTHR12975:SF6">
    <property type="entry name" value="TRAFFICKING PROTEIN PARTICLE COMPLEX SUBUNIT 8"/>
    <property type="match status" value="1"/>
</dbReference>
<dbReference type="InterPro" id="IPR024420">
    <property type="entry name" value="TRAPP_III_complex_Trs85"/>
</dbReference>
<feature type="domain" description="TPPC8 third Ig-like" evidence="2">
    <location>
        <begin position="326"/>
        <end position="513"/>
    </location>
</feature>
<protein>
    <submittedName>
        <fullName evidence="3">ASH domain-containing protein</fullName>
    </submittedName>
</protein>
<name>A0A0R3WT24_HYDTA</name>
<dbReference type="PANTHER" id="PTHR12975">
    <property type="entry name" value="TRANSPORT PROTEIN TRAPP"/>
    <property type="match status" value="1"/>
</dbReference>
<dbReference type="InterPro" id="IPR058540">
    <property type="entry name" value="Ig_TPPC8_3rd"/>
</dbReference>
<sequence length="557" mass="61518">LTVQIPLYNSWKVPLVLTDIHLLWQASLTHNDSPEPRVTVSNEDINPERLREARSYVHTSVLNEFYMLPGDRKMIELGLQPRRCITDFLITGVAFKLDISTPRQLALVDLPSPTTPPLLPTISSSLELLTTTPQLDVSVGATEVLRDPLNSSNPSTDLLASGRLPSSLVQGKVCFPSASSDLRFHWNVVPPQALLKVSFGGFPQSLFEGEICGHSFTLTNVGSCTLEQLWITSSWPNFFLLSNTTPSIVMTLPKAVPLEASQSRNERFWIRAPPIGMRRLGRSQQIETVAMYSSPQIPYCCQFHVIFGYTTKGEPSDRLRYLQHEAKLQLLPSLQFSATCARTQGSEVDSLMITLRCKNVSLQHSFNVIQLACLDALWNINIVAPKDAAASRNGVLMLPTREVTFCVRATRRISAKKEVDSTDGVSIIALHPASDEIDALASPYAQFFHLSTQAAQIAARGNGTSTNWGETTAESAAPETDLQPKNFYILAFWQVVDQSDSLTKCQRFGQSHIRVVYAHAPKAVKSSDVCGANFVAAGDTAESTDFSQMLLQQHERC</sequence>
<dbReference type="WBParaSite" id="TTAC_0000391401-mRNA-1">
    <property type="protein sequence ID" value="TTAC_0000391401-mRNA-1"/>
    <property type="gene ID" value="TTAC_0000391401"/>
</dbReference>
<proteinExistence type="predicted"/>
<dbReference type="AlphaFoldDB" id="A0A0R3WT24"/>
<evidence type="ECO:0000259" key="2">
    <source>
        <dbReference type="Pfam" id="PF24546"/>
    </source>
</evidence>
<dbReference type="GO" id="GO:1990072">
    <property type="term" value="C:TRAPPIII protein complex"/>
    <property type="evidence" value="ECO:0007669"/>
    <property type="project" value="TreeGrafter"/>
</dbReference>